<dbReference type="PANTHER" id="PTHR33845:SF1">
    <property type="entry name" value="C2H2-TYPE DOMAIN-CONTAINING PROTEIN"/>
    <property type="match status" value="1"/>
</dbReference>
<feature type="region of interest" description="Disordered" evidence="1">
    <location>
        <begin position="277"/>
        <end position="310"/>
    </location>
</feature>
<dbReference type="Proteomes" id="UP001249851">
    <property type="component" value="Unassembled WGS sequence"/>
</dbReference>
<dbReference type="PANTHER" id="PTHR33845">
    <property type="entry name" value="C2H2-TYPE DOMAIN-CONTAINING PROTEIN"/>
    <property type="match status" value="1"/>
</dbReference>
<feature type="compositionally biased region" description="Polar residues" evidence="1">
    <location>
        <begin position="292"/>
        <end position="301"/>
    </location>
</feature>
<protein>
    <recommendedName>
        <fullName evidence="2">C2H2-type domain-containing protein</fullName>
    </recommendedName>
</protein>
<evidence type="ECO:0000256" key="1">
    <source>
        <dbReference type="SAM" id="MobiDB-lite"/>
    </source>
</evidence>
<dbReference type="AlphaFoldDB" id="A0AAD9Q6X3"/>
<dbReference type="InterPro" id="IPR013087">
    <property type="entry name" value="Znf_C2H2_type"/>
</dbReference>
<evidence type="ECO:0000313" key="4">
    <source>
        <dbReference type="Proteomes" id="UP001249851"/>
    </source>
</evidence>
<accession>A0AAD9Q6X3</accession>
<evidence type="ECO:0000259" key="2">
    <source>
        <dbReference type="PROSITE" id="PS00028"/>
    </source>
</evidence>
<sequence>MCAASQKKSLAGLDSTQTDGVNAIASLEEITGVLNKNEARGIVPGLRVGKRYLSTDFKLHISTVTPCANHCSTRTYIHLFDECTQNGFGVVSIIENTLATLKALKPDLSQVYLRSNNAGCYHCGYLLLSLPGIGDCTRVKIARYDFSEPQAGKDICDCRIAPVKSHMCCFLNEGNDVKTASDMKAATESYGGIKGCYAAVCLAQAPAQTMTKYTMAGVQGLHNFSYENGGMRVWRAYDVGPGKFYSEAQLARFGTPQGPTDLVITKPFSRPIIKAGTYQQRRESPRAITEHGLSQEQPHPSQTDEESEKFSCPEEGCIKTFQSFTALQRHLDVGKHMLKLARESAYDEIKRKWIEACHSVGGGYVRGQTSAKDSDDQSSAGQLELGWALWKAWKSVAFSEKAKNFLVDVFWTGEETGKKANASEVASRMRSLRDDTGQIMFAKTDRLTEQQIARYFSRLTALNKSGHLQRTRAVSLNEDEETEDDDLAAETIQTRQRTIIRRDLEL</sequence>
<reference evidence="3" key="2">
    <citation type="journal article" date="2023" name="Science">
        <title>Genomic signatures of disease resistance in endangered staghorn corals.</title>
        <authorList>
            <person name="Vollmer S.V."/>
            <person name="Selwyn J.D."/>
            <person name="Despard B.A."/>
            <person name="Roesel C.L."/>
        </authorList>
    </citation>
    <scope>NUCLEOTIDE SEQUENCE</scope>
    <source>
        <strain evidence="3">K2</strain>
    </source>
</reference>
<reference evidence="3" key="1">
    <citation type="journal article" date="2023" name="G3 (Bethesda)">
        <title>Whole genome assembly and annotation of the endangered Caribbean coral Acropora cervicornis.</title>
        <authorList>
            <person name="Selwyn J.D."/>
            <person name="Vollmer S.V."/>
        </authorList>
    </citation>
    <scope>NUCLEOTIDE SEQUENCE</scope>
    <source>
        <strain evidence="3">K2</strain>
    </source>
</reference>
<proteinExistence type="predicted"/>
<comment type="caution">
    <text evidence="3">The sequence shown here is derived from an EMBL/GenBank/DDBJ whole genome shotgun (WGS) entry which is preliminary data.</text>
</comment>
<evidence type="ECO:0000313" key="3">
    <source>
        <dbReference type="EMBL" id="KAK2555748.1"/>
    </source>
</evidence>
<dbReference type="EMBL" id="JARQWQ010000060">
    <property type="protein sequence ID" value="KAK2555748.1"/>
    <property type="molecule type" value="Genomic_DNA"/>
</dbReference>
<gene>
    <name evidence="3" type="ORF">P5673_022328</name>
</gene>
<dbReference type="PROSITE" id="PS00028">
    <property type="entry name" value="ZINC_FINGER_C2H2_1"/>
    <property type="match status" value="1"/>
</dbReference>
<name>A0AAD9Q6X3_ACRCE</name>
<organism evidence="3 4">
    <name type="scientific">Acropora cervicornis</name>
    <name type="common">Staghorn coral</name>
    <dbReference type="NCBI Taxonomy" id="6130"/>
    <lineage>
        <taxon>Eukaryota</taxon>
        <taxon>Metazoa</taxon>
        <taxon>Cnidaria</taxon>
        <taxon>Anthozoa</taxon>
        <taxon>Hexacorallia</taxon>
        <taxon>Scleractinia</taxon>
        <taxon>Astrocoeniina</taxon>
        <taxon>Acroporidae</taxon>
        <taxon>Acropora</taxon>
    </lineage>
</organism>
<feature type="compositionally biased region" description="Basic and acidic residues" evidence="1">
    <location>
        <begin position="280"/>
        <end position="289"/>
    </location>
</feature>
<feature type="domain" description="C2H2-type" evidence="2">
    <location>
        <begin position="312"/>
        <end position="336"/>
    </location>
</feature>
<keyword evidence="4" id="KW-1185">Reference proteome</keyword>